<evidence type="ECO:0000256" key="1">
    <source>
        <dbReference type="SAM" id="SignalP"/>
    </source>
</evidence>
<dbReference type="EMBL" id="PVNL01000135">
    <property type="protein sequence ID" value="PRP96287.1"/>
    <property type="molecule type" value="Genomic_DNA"/>
</dbReference>
<feature type="chain" id="PRO_5015665228" evidence="1">
    <location>
        <begin position="23"/>
        <end position="66"/>
    </location>
</feature>
<evidence type="ECO:0000313" key="2">
    <source>
        <dbReference type="EMBL" id="PRP96287.1"/>
    </source>
</evidence>
<feature type="signal peptide" evidence="1">
    <location>
        <begin position="1"/>
        <end position="22"/>
    </location>
</feature>
<dbReference type="AlphaFoldDB" id="A0A2S9XTS8"/>
<keyword evidence="1" id="KW-0732">Signal</keyword>
<comment type="caution">
    <text evidence="2">The sequence shown here is derived from an EMBL/GenBank/DDBJ whole genome shotgun (WGS) entry which is preliminary data.</text>
</comment>
<organism evidence="2 3">
    <name type="scientific">Enhygromyxa salina</name>
    <dbReference type="NCBI Taxonomy" id="215803"/>
    <lineage>
        <taxon>Bacteria</taxon>
        <taxon>Pseudomonadati</taxon>
        <taxon>Myxococcota</taxon>
        <taxon>Polyangia</taxon>
        <taxon>Nannocystales</taxon>
        <taxon>Nannocystaceae</taxon>
        <taxon>Enhygromyxa</taxon>
    </lineage>
</organism>
<dbReference type="PROSITE" id="PS51257">
    <property type="entry name" value="PROKAR_LIPOPROTEIN"/>
    <property type="match status" value="1"/>
</dbReference>
<proteinExistence type="predicted"/>
<gene>
    <name evidence="2" type="ORF">ENSA7_71020</name>
</gene>
<accession>A0A2S9XTS8</accession>
<dbReference type="Proteomes" id="UP000238823">
    <property type="component" value="Unassembled WGS sequence"/>
</dbReference>
<reference evidence="2 3" key="1">
    <citation type="submission" date="2018-03" db="EMBL/GenBank/DDBJ databases">
        <title>Draft Genome Sequences of the Obligatory Marine Myxobacteria Enhygromyxa salina SWB007.</title>
        <authorList>
            <person name="Poehlein A."/>
            <person name="Moghaddam J.A."/>
            <person name="Harms H."/>
            <person name="Alanjari M."/>
            <person name="Koenig G.M."/>
            <person name="Daniel R."/>
            <person name="Schaeberle T.F."/>
        </authorList>
    </citation>
    <scope>NUCLEOTIDE SEQUENCE [LARGE SCALE GENOMIC DNA]</scope>
    <source>
        <strain evidence="2 3">SWB007</strain>
    </source>
</reference>
<sequence>MTLMRRALGILACSWLTACATAEVPTTSAPAATAEITETELPPSWVSGFRPSRLRDFAYATTPTAS</sequence>
<name>A0A2S9XTS8_9BACT</name>
<protein>
    <submittedName>
        <fullName evidence="2">Uncharacterized protein</fullName>
    </submittedName>
</protein>
<evidence type="ECO:0000313" key="3">
    <source>
        <dbReference type="Proteomes" id="UP000238823"/>
    </source>
</evidence>